<dbReference type="InterPro" id="IPR000835">
    <property type="entry name" value="HTH_MarR-typ"/>
</dbReference>
<keyword evidence="4" id="KW-1185">Reference proteome</keyword>
<dbReference type="Gene3D" id="1.10.10.10">
    <property type="entry name" value="Winged helix-like DNA-binding domain superfamily/Winged helix DNA-binding domain"/>
    <property type="match status" value="1"/>
</dbReference>
<dbReference type="PANTHER" id="PTHR33164">
    <property type="entry name" value="TRANSCRIPTIONAL REGULATOR, MARR FAMILY"/>
    <property type="match status" value="1"/>
</dbReference>
<dbReference type="SMART" id="SM00347">
    <property type="entry name" value="HTH_MARR"/>
    <property type="match status" value="1"/>
</dbReference>
<dbReference type="SUPFAM" id="SSF46785">
    <property type="entry name" value="Winged helix' DNA-binding domain"/>
    <property type="match status" value="1"/>
</dbReference>
<dbReference type="RefSeq" id="WP_191807390.1">
    <property type="nucleotide sequence ID" value="NZ_JACSQD010000002.1"/>
</dbReference>
<protein>
    <submittedName>
        <fullName evidence="3">MarR family transcriptional regulator</fullName>
    </submittedName>
</protein>
<sequence length="152" mass="16667">MTNPVNQAEDLLLEHQLCFALSVASRSVVGAYRPVLENLGITHPQYLVMLALWEDSPRTVRNLSDTLLMEPATLSPMLKRLESAGLVTRNRAPGNDRALAVNLTDAGLALRDKAVEVPGAMMARLQLSRDQVLELNATMRRLIAATQQPQLG</sequence>
<comment type="caution">
    <text evidence="3">The sequence shown here is derived from an EMBL/GenBank/DDBJ whole genome shotgun (WGS) entry which is preliminary data.</text>
</comment>
<evidence type="ECO:0000259" key="2">
    <source>
        <dbReference type="PROSITE" id="PS50995"/>
    </source>
</evidence>
<dbReference type="Pfam" id="PF01047">
    <property type="entry name" value="MarR"/>
    <property type="match status" value="1"/>
</dbReference>
<gene>
    <name evidence="3" type="ORF">H9639_07155</name>
</gene>
<comment type="subcellular location">
    <subcellularLocation>
        <location evidence="1">Cytoplasm</location>
    </subcellularLocation>
</comment>
<accession>A0ABR8USJ0</accession>
<evidence type="ECO:0000313" key="3">
    <source>
        <dbReference type="EMBL" id="MBD7995071.1"/>
    </source>
</evidence>
<feature type="domain" description="HTH marR-type" evidence="2">
    <location>
        <begin position="14"/>
        <end position="144"/>
    </location>
</feature>
<dbReference type="EMBL" id="JACSQD010000002">
    <property type="protein sequence ID" value="MBD7995071.1"/>
    <property type="molecule type" value="Genomic_DNA"/>
</dbReference>
<organism evidence="3 4">
    <name type="scientific">Arthrobacter gallicola</name>
    <dbReference type="NCBI Taxonomy" id="2762225"/>
    <lineage>
        <taxon>Bacteria</taxon>
        <taxon>Bacillati</taxon>
        <taxon>Actinomycetota</taxon>
        <taxon>Actinomycetes</taxon>
        <taxon>Micrococcales</taxon>
        <taxon>Micrococcaceae</taxon>
        <taxon>Arthrobacter</taxon>
    </lineage>
</organism>
<dbReference type="InterPro" id="IPR039422">
    <property type="entry name" value="MarR/SlyA-like"/>
</dbReference>
<evidence type="ECO:0000256" key="1">
    <source>
        <dbReference type="ARBA" id="ARBA00004496"/>
    </source>
</evidence>
<reference evidence="3 4" key="1">
    <citation type="submission" date="2020-08" db="EMBL/GenBank/DDBJ databases">
        <title>A Genomic Blueprint of the Chicken Gut Microbiome.</title>
        <authorList>
            <person name="Gilroy R."/>
            <person name="Ravi A."/>
            <person name="Getino M."/>
            <person name="Pursley I."/>
            <person name="Horton D.L."/>
            <person name="Alikhan N.-F."/>
            <person name="Baker D."/>
            <person name="Gharbi K."/>
            <person name="Hall N."/>
            <person name="Watson M."/>
            <person name="Adriaenssens E.M."/>
            <person name="Foster-Nyarko E."/>
            <person name="Jarju S."/>
            <person name="Secka A."/>
            <person name="Antonio M."/>
            <person name="Oren A."/>
            <person name="Chaudhuri R."/>
            <person name="La Ragione R.M."/>
            <person name="Hildebrand F."/>
            <person name="Pallen M.J."/>
        </authorList>
    </citation>
    <scope>NUCLEOTIDE SEQUENCE [LARGE SCALE GENOMIC DNA]</scope>
    <source>
        <strain evidence="3 4">Sa2CUA1</strain>
    </source>
</reference>
<dbReference type="PROSITE" id="PS50995">
    <property type="entry name" value="HTH_MARR_2"/>
    <property type="match status" value="1"/>
</dbReference>
<dbReference type="InterPro" id="IPR036388">
    <property type="entry name" value="WH-like_DNA-bd_sf"/>
</dbReference>
<proteinExistence type="predicted"/>
<dbReference type="InterPro" id="IPR036390">
    <property type="entry name" value="WH_DNA-bd_sf"/>
</dbReference>
<evidence type="ECO:0000313" key="4">
    <source>
        <dbReference type="Proteomes" id="UP000609874"/>
    </source>
</evidence>
<name>A0ABR8USJ0_9MICC</name>
<dbReference type="PANTHER" id="PTHR33164:SF5">
    <property type="entry name" value="ORGANIC HYDROPEROXIDE RESISTANCE TRANSCRIPTIONAL REGULATOR"/>
    <property type="match status" value="1"/>
</dbReference>
<dbReference type="Proteomes" id="UP000609874">
    <property type="component" value="Unassembled WGS sequence"/>
</dbReference>